<feature type="compositionally biased region" description="Acidic residues" evidence="1">
    <location>
        <begin position="512"/>
        <end position="526"/>
    </location>
</feature>
<gene>
    <name evidence="2" type="ORF">L207DRAFT_525855</name>
</gene>
<sequence length="813" mass="93446">MWVDTTDQLLPKGQRRTTGLTSLAQKYGHLIGTLDYTSHRILTSTGKSGLTPISSPLPTPITEERLKNYQKRRFYGFSAAELEEMGMMAALGDEQMVAELTNPIHPMYVRSQWESLADMPRLRGPVPIRGDEDGYWLPENPRVWQILEPSLRLASLLLTTASQYPWWDALFHGNYSDIVPSRIPSPFDDPANFLVSFHQRSPEQHNTPEAINLLQTRLVNMAQKIKFRLFSGYTNFNTGCTIDENWHYADTIMEIWHAASPVGVVRSNIALELLQPLLRDDLTRAERILAQFRFAATLIHETAHAVWIMLRTGFPSPKPTTEPYFEDEVLCELGWSLEDKIWGGEPLEMVQQHYSRGGPGLPHMGNFKTNWFTDRHTNYAGGTLPLLDYVEPLEDDEEDPFYQFDYWPVPLQWTYALFQPAFWNNTVRQHGANATKMAPLIVGTRRFANEPIDDGFQVLVVSDLDPITVEENFWEDFTAEQQESVRTENARRAWAMQLCQVISDSAGLLPADPEDEDDADEDEDEGKEAQTLECPRWDEITQYLFANRAPLELALDTMDFDIPEPTLYRYIMDRGCLAITPAEFREFLFTANNRKKLFAYTPFPGIGTVTLLPTGWPPATQHTIERNPPPSPFYLQRFHQLLADPQTQLRLYAEFQEFRDVDFEVLRGILNAFESPGDRIPADDFELVVHEFAREDYGGGGGQLVTLGPKGIARLRFEVKEKDRDRWLSKFGREKMVWNEKAVNEARVEERGRNEAEMGDDDSYLGSDVHLEDMEKLEDDDDDSDLEDYVDLEHIEELEGDGMDVDLYRIYIR</sequence>
<dbReference type="Proteomes" id="UP000235786">
    <property type="component" value="Unassembled WGS sequence"/>
</dbReference>
<dbReference type="AlphaFoldDB" id="A0A2J6S198"/>
<evidence type="ECO:0000313" key="2">
    <source>
        <dbReference type="EMBL" id="PMD44535.1"/>
    </source>
</evidence>
<proteinExistence type="predicted"/>
<dbReference type="OrthoDB" id="10254945at2759"/>
<evidence type="ECO:0000313" key="3">
    <source>
        <dbReference type="Proteomes" id="UP000235786"/>
    </source>
</evidence>
<feature type="region of interest" description="Disordered" evidence="1">
    <location>
        <begin position="507"/>
        <end position="530"/>
    </location>
</feature>
<evidence type="ECO:0000256" key="1">
    <source>
        <dbReference type="SAM" id="MobiDB-lite"/>
    </source>
</evidence>
<accession>A0A2J6S198</accession>
<reference evidence="2 3" key="1">
    <citation type="submission" date="2016-04" db="EMBL/GenBank/DDBJ databases">
        <title>A degradative enzymes factory behind the ericoid mycorrhizal symbiosis.</title>
        <authorList>
            <consortium name="DOE Joint Genome Institute"/>
            <person name="Martino E."/>
            <person name="Morin E."/>
            <person name="Grelet G."/>
            <person name="Kuo A."/>
            <person name="Kohler A."/>
            <person name="Daghino S."/>
            <person name="Barry K."/>
            <person name="Choi C."/>
            <person name="Cichocki N."/>
            <person name="Clum A."/>
            <person name="Copeland A."/>
            <person name="Hainaut M."/>
            <person name="Haridas S."/>
            <person name="Labutti K."/>
            <person name="Lindquist E."/>
            <person name="Lipzen A."/>
            <person name="Khouja H.-R."/>
            <person name="Murat C."/>
            <person name="Ohm R."/>
            <person name="Olson A."/>
            <person name="Spatafora J."/>
            <person name="Veneault-Fourrey C."/>
            <person name="Henrissat B."/>
            <person name="Grigoriev I."/>
            <person name="Martin F."/>
            <person name="Perotto S."/>
        </authorList>
    </citation>
    <scope>NUCLEOTIDE SEQUENCE [LARGE SCALE GENOMIC DNA]</scope>
    <source>
        <strain evidence="2 3">F</strain>
    </source>
</reference>
<organism evidence="2 3">
    <name type="scientific">Hyaloscypha variabilis (strain UAMH 11265 / GT02V1 / F)</name>
    <name type="common">Meliniomyces variabilis</name>
    <dbReference type="NCBI Taxonomy" id="1149755"/>
    <lineage>
        <taxon>Eukaryota</taxon>
        <taxon>Fungi</taxon>
        <taxon>Dikarya</taxon>
        <taxon>Ascomycota</taxon>
        <taxon>Pezizomycotina</taxon>
        <taxon>Leotiomycetes</taxon>
        <taxon>Helotiales</taxon>
        <taxon>Hyaloscyphaceae</taxon>
        <taxon>Hyaloscypha</taxon>
        <taxon>Hyaloscypha variabilis</taxon>
    </lineage>
</organism>
<dbReference type="EMBL" id="KZ613941">
    <property type="protein sequence ID" value="PMD44535.1"/>
    <property type="molecule type" value="Genomic_DNA"/>
</dbReference>
<name>A0A2J6S198_HYAVF</name>
<protein>
    <submittedName>
        <fullName evidence="2">Uncharacterized protein</fullName>
    </submittedName>
</protein>
<keyword evidence="3" id="KW-1185">Reference proteome</keyword>
<dbReference type="STRING" id="1149755.A0A2J6S198"/>